<dbReference type="InterPro" id="IPR036890">
    <property type="entry name" value="HATPase_C_sf"/>
</dbReference>
<dbReference type="Gene3D" id="3.30.565.10">
    <property type="entry name" value="Histidine kinase-like ATPase, C-terminal domain"/>
    <property type="match status" value="1"/>
</dbReference>
<feature type="region of interest" description="Disordered" evidence="8">
    <location>
        <begin position="1"/>
        <end position="36"/>
    </location>
</feature>
<comment type="catalytic activity">
    <reaction evidence="1">
        <text>ATP + protein L-histidine = ADP + protein N-phospho-L-histidine.</text>
        <dbReference type="EC" id="2.7.13.3"/>
    </reaction>
</comment>
<proteinExistence type="predicted"/>
<organism evidence="11 12">
    <name type="scientific">Candidatus Auribacter fodinae</name>
    <dbReference type="NCBI Taxonomy" id="2093366"/>
    <lineage>
        <taxon>Bacteria</taxon>
        <taxon>Pseudomonadati</taxon>
        <taxon>Candidatus Auribacterota</taxon>
        <taxon>Candidatus Auribacteria</taxon>
        <taxon>Candidatus Auribacterales</taxon>
        <taxon>Candidatus Auribacteraceae</taxon>
        <taxon>Candidatus Auribacter</taxon>
    </lineage>
</organism>
<protein>
    <recommendedName>
        <fullName evidence="2">histidine kinase</fullName>
        <ecNumber evidence="2">2.7.13.3</ecNumber>
    </recommendedName>
</protein>
<keyword evidence="7" id="KW-0175">Coiled coil</keyword>
<dbReference type="GO" id="GO:0000155">
    <property type="term" value="F:phosphorelay sensor kinase activity"/>
    <property type="evidence" value="ECO:0007669"/>
    <property type="project" value="InterPro"/>
</dbReference>
<feature type="transmembrane region" description="Helical" evidence="9">
    <location>
        <begin position="171"/>
        <end position="192"/>
    </location>
</feature>
<evidence type="ECO:0000256" key="5">
    <source>
        <dbReference type="ARBA" id="ARBA00022777"/>
    </source>
</evidence>
<dbReference type="PANTHER" id="PTHR43711:SF1">
    <property type="entry name" value="HISTIDINE KINASE 1"/>
    <property type="match status" value="1"/>
</dbReference>
<dbReference type="AlphaFoldDB" id="A0A3A4R527"/>
<keyword evidence="9" id="KW-0472">Membrane</keyword>
<dbReference type="EC" id="2.7.13.3" evidence="2"/>
<feature type="coiled-coil region" evidence="7">
    <location>
        <begin position="466"/>
        <end position="581"/>
    </location>
</feature>
<evidence type="ECO:0000256" key="8">
    <source>
        <dbReference type="SAM" id="MobiDB-lite"/>
    </source>
</evidence>
<evidence type="ECO:0000256" key="2">
    <source>
        <dbReference type="ARBA" id="ARBA00012438"/>
    </source>
</evidence>
<name>A0A3A4R527_9BACT</name>
<dbReference type="InterPro" id="IPR005467">
    <property type="entry name" value="His_kinase_dom"/>
</dbReference>
<dbReference type="SUPFAM" id="SSF55874">
    <property type="entry name" value="ATPase domain of HSP90 chaperone/DNA topoisomerase II/histidine kinase"/>
    <property type="match status" value="1"/>
</dbReference>
<feature type="transmembrane region" description="Helical" evidence="9">
    <location>
        <begin position="141"/>
        <end position="159"/>
    </location>
</feature>
<dbReference type="Pfam" id="PF02518">
    <property type="entry name" value="HATPase_c"/>
    <property type="match status" value="1"/>
</dbReference>
<evidence type="ECO:0000313" key="11">
    <source>
        <dbReference type="EMBL" id="RJP61308.1"/>
    </source>
</evidence>
<dbReference type="Proteomes" id="UP000266426">
    <property type="component" value="Unassembled WGS sequence"/>
</dbReference>
<keyword evidence="6" id="KW-0902">Two-component regulatory system</keyword>
<dbReference type="Gene3D" id="1.10.287.130">
    <property type="match status" value="1"/>
</dbReference>
<dbReference type="SMART" id="SM00065">
    <property type="entry name" value="GAF"/>
    <property type="match status" value="1"/>
</dbReference>
<dbReference type="EMBL" id="QZJZ01000014">
    <property type="protein sequence ID" value="RJP61308.1"/>
    <property type="molecule type" value="Genomic_DNA"/>
</dbReference>
<gene>
    <name evidence="11" type="ORF">C4541_02065</name>
</gene>
<keyword evidence="9" id="KW-1133">Transmembrane helix</keyword>
<evidence type="ECO:0000256" key="7">
    <source>
        <dbReference type="SAM" id="Coils"/>
    </source>
</evidence>
<comment type="caution">
    <text evidence="11">The sequence shown here is derived from an EMBL/GenBank/DDBJ whole genome shotgun (WGS) entry which is preliminary data.</text>
</comment>
<dbReference type="Gene3D" id="3.30.450.40">
    <property type="match status" value="1"/>
</dbReference>
<dbReference type="SUPFAM" id="SSF47384">
    <property type="entry name" value="Homodimeric domain of signal transducing histidine kinase"/>
    <property type="match status" value="1"/>
</dbReference>
<dbReference type="InterPro" id="IPR004358">
    <property type="entry name" value="Sig_transdc_His_kin-like_C"/>
</dbReference>
<evidence type="ECO:0000256" key="3">
    <source>
        <dbReference type="ARBA" id="ARBA00022553"/>
    </source>
</evidence>
<evidence type="ECO:0000313" key="12">
    <source>
        <dbReference type="Proteomes" id="UP000266426"/>
    </source>
</evidence>
<dbReference type="InterPro" id="IPR036097">
    <property type="entry name" value="HisK_dim/P_sf"/>
</dbReference>
<feature type="transmembrane region" description="Helical" evidence="9">
    <location>
        <begin position="229"/>
        <end position="248"/>
    </location>
</feature>
<dbReference type="FunFam" id="3.30.565.10:FF:000006">
    <property type="entry name" value="Sensor histidine kinase WalK"/>
    <property type="match status" value="1"/>
</dbReference>
<dbReference type="SMART" id="SM00387">
    <property type="entry name" value="HATPase_c"/>
    <property type="match status" value="1"/>
</dbReference>
<evidence type="ECO:0000256" key="9">
    <source>
        <dbReference type="SAM" id="Phobius"/>
    </source>
</evidence>
<dbReference type="PANTHER" id="PTHR43711">
    <property type="entry name" value="TWO-COMPONENT HISTIDINE KINASE"/>
    <property type="match status" value="1"/>
</dbReference>
<feature type="transmembrane region" description="Helical" evidence="9">
    <location>
        <begin position="204"/>
        <end position="222"/>
    </location>
</feature>
<feature type="domain" description="Histidine kinase" evidence="10">
    <location>
        <begin position="596"/>
        <end position="819"/>
    </location>
</feature>
<dbReference type="PRINTS" id="PR00344">
    <property type="entry name" value="BCTRLSENSOR"/>
</dbReference>
<keyword evidence="5" id="KW-0418">Kinase</keyword>
<dbReference type="InterPro" id="IPR003018">
    <property type="entry name" value="GAF"/>
</dbReference>
<evidence type="ECO:0000259" key="10">
    <source>
        <dbReference type="PROSITE" id="PS50109"/>
    </source>
</evidence>
<dbReference type="SMART" id="SM00388">
    <property type="entry name" value="HisKA"/>
    <property type="match status" value="1"/>
</dbReference>
<dbReference type="PROSITE" id="PS50109">
    <property type="entry name" value="HIS_KIN"/>
    <property type="match status" value="1"/>
</dbReference>
<keyword evidence="9" id="KW-0812">Transmembrane</keyword>
<feature type="transmembrane region" description="Helical" evidence="9">
    <location>
        <begin position="108"/>
        <end position="129"/>
    </location>
</feature>
<dbReference type="InterPro" id="IPR050736">
    <property type="entry name" value="Sensor_HK_Regulatory"/>
</dbReference>
<evidence type="ECO:0000256" key="6">
    <source>
        <dbReference type="ARBA" id="ARBA00023012"/>
    </source>
</evidence>
<evidence type="ECO:0000256" key="1">
    <source>
        <dbReference type="ARBA" id="ARBA00000085"/>
    </source>
</evidence>
<sequence length="826" mass="89969">MRVREGRVGASDVGLGGKKHGSRGQSEESEQNQKSGEKRTHVAIIISVEWQYNCLCMGSLSSQIFSFMTSQQGSVVYHILLVSSIAFGMQSAFNHWRSSDFPQARRTMVGLGILLAANLLMFAISALGWQQVLNLNVLLPPLDRAFVLLGLVWVTWLWAFPEPSRAADSAAALLSLLIASVAVLSLTDINSITQASFNPTVQDGLWQMASIGLTLIGALILLIRRPSGWGNGIAFLMLAFAGHMLYLWSDRSTGDFPGAVRLAYLAAYPILLTLPQRFPAPTAQPISIKQEASVPERRRYSTDPKTFHALLDLAAETNTTKMSQAVTRAIAQTMLADLCFLIYLTDNKSQLQIASGYDLIREEPLEGGSLNKTAVPMLANALQRGRPLRLPASATSADIKGLGDVLGLGNPGNLISVPMLTKEKEAIGGIMLLSPYSNRLWSAEDQAFLANIAASLVSIVQRGQQVTSLQQKEQATQQSLEEALARLSQAKTQNEELSHKLEEALKSPAASVDISAIQAEAQTRIGELEKELESLRSAKKTRSTSEINQLEKELRITLEDVARLQNQLAEANMKILELEKGSKSERTNEQAEVVASISQELRQPMSSIVGYTDLLLGESVGILGALQRKFVERIKASTERIGSLIDDLIQMTTLESGLADLKSEPVDLNVIIDNAMSYTSSQVREKNITMHLDLPKAMSPIHADREALQQILIHLLQNAGAATPIEGNVTLKVQTRNEDDQDYVLIQVTDTGGGIPSEDVPRVFTRLYRADNVLIQGVGDTGVGLSIAKTLTEAQHGRIWVETKAGETSTFSVLLPISHSPKAGER</sequence>
<keyword evidence="4" id="KW-0808">Transferase</keyword>
<reference evidence="11 12" key="1">
    <citation type="journal article" date="2017" name="ISME J.">
        <title>Energy and carbon metabolisms in a deep terrestrial subsurface fluid microbial community.</title>
        <authorList>
            <person name="Momper L."/>
            <person name="Jungbluth S.P."/>
            <person name="Lee M.D."/>
            <person name="Amend J.P."/>
        </authorList>
    </citation>
    <scope>NUCLEOTIDE SEQUENCE [LARGE SCALE GENOMIC DNA]</scope>
    <source>
        <strain evidence="11">SURF_26</strain>
    </source>
</reference>
<feature type="transmembrane region" description="Helical" evidence="9">
    <location>
        <begin position="75"/>
        <end position="96"/>
    </location>
</feature>
<accession>A0A3A4R527</accession>
<dbReference type="InterPro" id="IPR003661">
    <property type="entry name" value="HisK_dim/P_dom"/>
</dbReference>
<dbReference type="SUPFAM" id="SSF55781">
    <property type="entry name" value="GAF domain-like"/>
    <property type="match status" value="1"/>
</dbReference>
<dbReference type="CDD" id="cd00082">
    <property type="entry name" value="HisKA"/>
    <property type="match status" value="1"/>
</dbReference>
<keyword evidence="3" id="KW-0597">Phosphoprotein</keyword>
<dbReference type="InterPro" id="IPR029016">
    <property type="entry name" value="GAF-like_dom_sf"/>
</dbReference>
<evidence type="ECO:0000256" key="4">
    <source>
        <dbReference type="ARBA" id="ARBA00022679"/>
    </source>
</evidence>
<dbReference type="InterPro" id="IPR003594">
    <property type="entry name" value="HATPase_dom"/>
</dbReference>
<dbReference type="Pfam" id="PF00512">
    <property type="entry name" value="HisKA"/>
    <property type="match status" value="1"/>
</dbReference>